<dbReference type="Pfam" id="PF23389">
    <property type="entry name" value="Beta-prop_WDR19_1st"/>
    <property type="match status" value="1"/>
</dbReference>
<dbReference type="PANTHER" id="PTHR44019">
    <property type="entry name" value="WD REPEAT-CONTAINING PROTEIN 55"/>
    <property type="match status" value="1"/>
</dbReference>
<dbReference type="CDD" id="cd00200">
    <property type="entry name" value="WD40"/>
    <property type="match status" value="2"/>
</dbReference>
<dbReference type="PROSITE" id="PS50082">
    <property type="entry name" value="WD_REPEATS_2"/>
    <property type="match status" value="10"/>
</dbReference>
<dbReference type="PROSITE" id="PS50294">
    <property type="entry name" value="WD_REPEATS_REGION"/>
    <property type="match status" value="9"/>
</dbReference>
<accession>A0ABS1MVC3</accession>
<dbReference type="InterPro" id="IPR036322">
    <property type="entry name" value="WD40_repeat_dom_sf"/>
</dbReference>
<feature type="repeat" description="WD" evidence="3">
    <location>
        <begin position="1067"/>
        <end position="1108"/>
    </location>
</feature>
<evidence type="ECO:0000256" key="1">
    <source>
        <dbReference type="ARBA" id="ARBA00022574"/>
    </source>
</evidence>
<reference evidence="5 6" key="1">
    <citation type="submission" date="2021-01" db="EMBL/GenBank/DDBJ databases">
        <title>WGS of actinomycetes isolated from Thailand.</title>
        <authorList>
            <person name="Thawai C."/>
        </authorList>
    </citation>
    <scope>NUCLEOTIDE SEQUENCE [LARGE SCALE GENOMIC DNA]</scope>
    <source>
        <strain evidence="5 6">CH9-7</strain>
    </source>
</reference>
<dbReference type="SUPFAM" id="SSF52540">
    <property type="entry name" value="P-loop containing nucleoside triphosphate hydrolases"/>
    <property type="match status" value="1"/>
</dbReference>
<feature type="repeat" description="WD" evidence="3">
    <location>
        <begin position="726"/>
        <end position="767"/>
    </location>
</feature>
<dbReference type="Pfam" id="PF20703">
    <property type="entry name" value="nSTAND1"/>
    <property type="match status" value="1"/>
</dbReference>
<feature type="repeat" description="WD" evidence="3">
    <location>
        <begin position="684"/>
        <end position="725"/>
    </location>
</feature>
<feature type="repeat" description="WD" evidence="3">
    <location>
        <begin position="937"/>
        <end position="978"/>
    </location>
</feature>
<evidence type="ECO:0000256" key="3">
    <source>
        <dbReference type="PROSITE-ProRule" id="PRU00221"/>
    </source>
</evidence>
<dbReference type="SMART" id="SM00320">
    <property type="entry name" value="WD40"/>
    <property type="match status" value="14"/>
</dbReference>
<feature type="domain" description="HTH cro/C1-type" evidence="4">
    <location>
        <begin position="21"/>
        <end position="77"/>
    </location>
</feature>
<feature type="repeat" description="WD" evidence="3">
    <location>
        <begin position="1151"/>
        <end position="1192"/>
    </location>
</feature>
<dbReference type="InterPro" id="IPR001680">
    <property type="entry name" value="WD40_rpt"/>
</dbReference>
<dbReference type="CDD" id="cd00093">
    <property type="entry name" value="HTH_XRE"/>
    <property type="match status" value="1"/>
</dbReference>
<evidence type="ECO:0000259" key="4">
    <source>
        <dbReference type="SMART" id="SM00530"/>
    </source>
</evidence>
<feature type="repeat" description="WD" evidence="3">
    <location>
        <begin position="979"/>
        <end position="1020"/>
    </location>
</feature>
<feature type="repeat" description="WD" evidence="3">
    <location>
        <begin position="600"/>
        <end position="641"/>
    </location>
</feature>
<dbReference type="InterPro" id="IPR020472">
    <property type="entry name" value="WD40_PAC1"/>
</dbReference>
<feature type="repeat" description="WD" evidence="3">
    <location>
        <begin position="1109"/>
        <end position="1150"/>
    </location>
</feature>
<dbReference type="InterPro" id="IPR050505">
    <property type="entry name" value="WDR55/POC1"/>
</dbReference>
<keyword evidence="6" id="KW-1185">Reference proteome</keyword>
<dbReference type="EMBL" id="JAERRI010000010">
    <property type="protein sequence ID" value="MBL1091659.1"/>
    <property type="molecule type" value="Genomic_DNA"/>
</dbReference>
<dbReference type="PRINTS" id="PR00320">
    <property type="entry name" value="GPROTEINBRPT"/>
</dbReference>
<keyword evidence="2" id="KW-0677">Repeat</keyword>
<evidence type="ECO:0000313" key="5">
    <source>
        <dbReference type="EMBL" id="MBL1091659.1"/>
    </source>
</evidence>
<dbReference type="PANTHER" id="PTHR44019:SF8">
    <property type="entry name" value="POC1 CENTRIOLAR PROTEIN HOMOLOG"/>
    <property type="match status" value="1"/>
</dbReference>
<dbReference type="InterPro" id="IPR019775">
    <property type="entry name" value="WD40_repeat_CS"/>
</dbReference>
<dbReference type="RefSeq" id="WP_201806324.1">
    <property type="nucleotide sequence ID" value="NZ_JAERRI010000010.1"/>
</dbReference>
<dbReference type="InterPro" id="IPR001387">
    <property type="entry name" value="Cro/C1-type_HTH"/>
</dbReference>
<keyword evidence="1 3" id="KW-0853">WD repeat</keyword>
<evidence type="ECO:0000256" key="2">
    <source>
        <dbReference type="ARBA" id="ARBA00022737"/>
    </source>
</evidence>
<dbReference type="SUPFAM" id="SSF50978">
    <property type="entry name" value="WD40 repeat-like"/>
    <property type="match status" value="1"/>
</dbReference>
<evidence type="ECO:0000313" key="6">
    <source>
        <dbReference type="Proteomes" id="UP000629371"/>
    </source>
</evidence>
<dbReference type="SUPFAM" id="SSF50998">
    <property type="entry name" value="Quinoprotein alcohol dehydrogenase-like"/>
    <property type="match status" value="1"/>
</dbReference>
<dbReference type="Gene3D" id="2.130.10.10">
    <property type="entry name" value="YVTN repeat-like/Quinoprotein amine dehydrogenase"/>
    <property type="match status" value="4"/>
</dbReference>
<proteinExistence type="predicted"/>
<organism evidence="5 6">
    <name type="scientific">Streptomyces siderophoricus</name>
    <dbReference type="NCBI Taxonomy" id="2802281"/>
    <lineage>
        <taxon>Bacteria</taxon>
        <taxon>Bacillati</taxon>
        <taxon>Actinomycetota</taxon>
        <taxon>Actinomycetes</taxon>
        <taxon>Kitasatosporales</taxon>
        <taxon>Streptomycetaceae</taxon>
        <taxon>Streptomyces</taxon>
    </lineage>
</organism>
<dbReference type="Pfam" id="PF00400">
    <property type="entry name" value="WD40"/>
    <property type="match status" value="6"/>
</dbReference>
<comment type="caution">
    <text evidence="5">The sequence shown here is derived from an EMBL/GenBank/DDBJ whole genome shotgun (WGS) entry which is preliminary data.</text>
</comment>
<feature type="repeat" description="WD" evidence="3">
    <location>
        <begin position="642"/>
        <end position="683"/>
    </location>
</feature>
<dbReference type="Proteomes" id="UP000629371">
    <property type="component" value="Unassembled WGS sequence"/>
</dbReference>
<dbReference type="PROSITE" id="PS00678">
    <property type="entry name" value="WD_REPEATS_1"/>
    <property type="match status" value="6"/>
</dbReference>
<sequence length="1220" mass="131553">MGRPEKAIDPTDGPVQRFAYELRKLRDQAGGPGYRAMARRAGYSAVTLSQAAAGERLPSLPVLLAYVRACRGDVQDWQQRWEEVNDEVAARPRPADEDGEPPYRGLARFEVADAQLFFGRDEMTVRLAEMARRHRVSAVVGASGSGKSSLLRAGLIPRLRRSDQQPGRAPAAVRVLTPGAHPREHRERLRPVAGEAETWLLVDQFEELFTLCTDPGERDRFLEQLLVAREENSRLRVVIAVRADFFGRCAEHHALSAALNDATLLLGPMDAAELRAAIVRPAQAFGLNVERDLTARILDEVADEPGALPLMSHALMETWRRRRGRTLTTHSYEAAGGLHGAIAHTAEHAYHQLTASQASLARRVLLRLIAPGNGTEDTHRPTPHTEFAATEGATGSVADADTQAVIDRLARSRLLTVDDGHVRLAHEALITAWPRLLGWIDEERDHIRLHRQLTHDATTWHTLDRDPSALYRGTRLATAEAAFTDQQPNPLNPLEAAFLRAGLRVERLRRRRARAVTATLAVLLVLALGAALTAYRKADDAEDQRLLAVSRQRAAQSAGLLQENPQAAALVALDGYRRAHSVEARGSLLSASAANHANQLTGHTAPVGAMAYSPDGRTLATAANDRTVKLWDSVSHRLLATLTGHTSSVNAVAFSPDGRTLAAAGDDRTVRLWDLASRRTTGFLTGHGDTVWTLAFSPDGRTLATGSSDRTVRLWQVASRQAIATLEGHTSNVMRVAFSADGHTLASAGNDHTVKLWNTGQRRLAATLPLPRDLSWSYAIAFSPDGRTLATAGGNRKVQLWNVASPHRATELTGYKRPLADLAFVPDGRGLVTVEEGGAVRLRHLSARRPVPHLIDQANAANAFALSPDGRTLATAGGQTGAIDLWDLASRHRASTLPGATHRATSVAFSPDGRTLAVDDGSVSLWQARSPWQRAILRAPAKSAQRMVFTPDGRMLATAHADHTVRLWNVRTGRQVAALAGHTARIAALAVSADGKALAAVAGNGTVRVWDTASRRTTAVLSGHGGWAASLAFSPDNRTLAVTGNGVGDNGEVELWDLPSQRLTGTLPTRTQGVLTAAFSPDGTHLLTAGIDHLARLWDVASRRPVATLTGHSDAVLAAAFSSDGHALATAGLDRTVRLWDMTTHRTTAVLTGHAGTVTKVDFRPDGRTLATASDDGSVRLWDTDTDATAAHLCALSRRNHWTQLIHNLPPDAYPDPATC</sequence>
<gene>
    <name evidence="5" type="ORF">JK360_20040</name>
</gene>
<dbReference type="InterPro" id="IPR027417">
    <property type="entry name" value="P-loop_NTPase"/>
</dbReference>
<protein>
    <recommendedName>
        <fullName evidence="4">HTH cro/C1-type domain-containing protein</fullName>
    </recommendedName>
</protein>
<dbReference type="InterPro" id="IPR057855">
    <property type="entry name" value="Beta-prop_WDR19_1st"/>
</dbReference>
<dbReference type="InterPro" id="IPR011047">
    <property type="entry name" value="Quinoprotein_ADH-like_sf"/>
</dbReference>
<name>A0ABS1MVC3_9ACTN</name>
<dbReference type="SMART" id="SM00530">
    <property type="entry name" value="HTH_XRE"/>
    <property type="match status" value="1"/>
</dbReference>
<feature type="repeat" description="WD" evidence="3">
    <location>
        <begin position="779"/>
        <end position="811"/>
    </location>
</feature>
<dbReference type="InterPro" id="IPR049052">
    <property type="entry name" value="nSTAND1"/>
</dbReference>
<dbReference type="InterPro" id="IPR015943">
    <property type="entry name" value="WD40/YVTN_repeat-like_dom_sf"/>
</dbReference>